<dbReference type="Gene3D" id="3.40.50.720">
    <property type="entry name" value="NAD(P)-binding Rossmann-like Domain"/>
    <property type="match status" value="2"/>
</dbReference>
<evidence type="ECO:0000256" key="1">
    <source>
        <dbReference type="ARBA" id="ARBA00005854"/>
    </source>
</evidence>
<reference evidence="7 8" key="1">
    <citation type="submission" date="2017-06" db="EMBL/GenBank/DDBJ databases">
        <authorList>
            <person name="Kim H.J."/>
            <person name="Triplett B.A."/>
        </authorList>
    </citation>
    <scope>NUCLEOTIDE SEQUENCE [LARGE SCALE GENOMIC DNA]</scope>
    <source>
        <strain evidence="7 8">U15</strain>
    </source>
</reference>
<dbReference type="AlphaFoldDB" id="A0A239LBY2"/>
<dbReference type="InterPro" id="IPR036291">
    <property type="entry name" value="NAD(P)-bd_dom_sf"/>
</dbReference>
<name>A0A239LBY2_9BURK</name>
<dbReference type="Pfam" id="PF00389">
    <property type="entry name" value="2-Hacid_dh"/>
    <property type="match status" value="1"/>
</dbReference>
<keyword evidence="3" id="KW-0520">NAD</keyword>
<dbReference type="FunFam" id="3.40.50.720:FF:000203">
    <property type="entry name" value="D-3-phosphoglycerate dehydrogenase (SerA)"/>
    <property type="match status" value="1"/>
</dbReference>
<dbReference type="InterPro" id="IPR050857">
    <property type="entry name" value="D-2-hydroxyacid_DH"/>
</dbReference>
<dbReference type="CDD" id="cd12173">
    <property type="entry name" value="PGDH_4"/>
    <property type="match status" value="1"/>
</dbReference>
<evidence type="ECO:0000259" key="5">
    <source>
        <dbReference type="Pfam" id="PF00389"/>
    </source>
</evidence>
<dbReference type="EMBL" id="FZOT01000021">
    <property type="protein sequence ID" value="SNT27981.1"/>
    <property type="molecule type" value="Genomic_DNA"/>
</dbReference>
<evidence type="ECO:0000256" key="4">
    <source>
        <dbReference type="RuleBase" id="RU003719"/>
    </source>
</evidence>
<evidence type="ECO:0000259" key="6">
    <source>
        <dbReference type="Pfam" id="PF02826"/>
    </source>
</evidence>
<keyword evidence="8" id="KW-1185">Reference proteome</keyword>
<comment type="similarity">
    <text evidence="1 4">Belongs to the D-isomer specific 2-hydroxyacid dehydrogenase family.</text>
</comment>
<dbReference type="InterPro" id="IPR006139">
    <property type="entry name" value="D-isomer_2_OHA_DH_cat_dom"/>
</dbReference>
<dbReference type="PANTHER" id="PTHR42789:SF1">
    <property type="entry name" value="D-ISOMER SPECIFIC 2-HYDROXYACID DEHYDROGENASE FAMILY PROTEIN (AFU_ORTHOLOGUE AFUA_6G10090)"/>
    <property type="match status" value="1"/>
</dbReference>
<feature type="domain" description="D-isomer specific 2-hydroxyacid dehydrogenase NAD-binding" evidence="6">
    <location>
        <begin position="119"/>
        <end position="295"/>
    </location>
</feature>
<dbReference type="SUPFAM" id="SSF52283">
    <property type="entry name" value="Formate/glycerate dehydrogenase catalytic domain-like"/>
    <property type="match status" value="1"/>
</dbReference>
<dbReference type="GO" id="GO:0016616">
    <property type="term" value="F:oxidoreductase activity, acting on the CH-OH group of donors, NAD or NADP as acceptor"/>
    <property type="evidence" value="ECO:0007669"/>
    <property type="project" value="InterPro"/>
</dbReference>
<dbReference type="Pfam" id="PF02826">
    <property type="entry name" value="2-Hacid_dh_C"/>
    <property type="match status" value="1"/>
</dbReference>
<gene>
    <name evidence="7" type="ORF">SAMN06265795_12144</name>
</gene>
<protein>
    <submittedName>
        <fullName evidence="7">D-3-phosphoglycerate dehydrogenase</fullName>
    </submittedName>
</protein>
<evidence type="ECO:0000313" key="7">
    <source>
        <dbReference type="EMBL" id="SNT27981.1"/>
    </source>
</evidence>
<dbReference type="Proteomes" id="UP000198284">
    <property type="component" value="Unassembled WGS sequence"/>
</dbReference>
<accession>A0A239LBY2</accession>
<feature type="domain" description="D-isomer specific 2-hydroxyacid dehydrogenase catalytic" evidence="5">
    <location>
        <begin position="26"/>
        <end position="327"/>
    </location>
</feature>
<evidence type="ECO:0000313" key="8">
    <source>
        <dbReference type="Proteomes" id="UP000198284"/>
    </source>
</evidence>
<proteinExistence type="inferred from homology"/>
<organism evidence="7 8">
    <name type="scientific">Noviherbaspirillum humi</name>
    <dbReference type="NCBI Taxonomy" id="1688639"/>
    <lineage>
        <taxon>Bacteria</taxon>
        <taxon>Pseudomonadati</taxon>
        <taxon>Pseudomonadota</taxon>
        <taxon>Betaproteobacteria</taxon>
        <taxon>Burkholderiales</taxon>
        <taxon>Oxalobacteraceae</taxon>
        <taxon>Noviherbaspirillum</taxon>
    </lineage>
</organism>
<dbReference type="PROSITE" id="PS00670">
    <property type="entry name" value="D_2_HYDROXYACID_DH_2"/>
    <property type="match status" value="1"/>
</dbReference>
<evidence type="ECO:0000256" key="2">
    <source>
        <dbReference type="ARBA" id="ARBA00023002"/>
    </source>
</evidence>
<dbReference type="InterPro" id="IPR006140">
    <property type="entry name" value="D-isomer_DH_NAD-bd"/>
</dbReference>
<sequence>MAVQKKVVRSGTWTNPIFDKMLGEQPGIDLDVFKIAGADEEAWAKLAQAHVYHVFAAKDELPRHWHVTADLLRRCPNLLLVSSSGAGYDTIDVDACTAAGVAVVNQAGGNAMSVAEQTIGLLIGVSRRLMEQDRGLREGRKFSREDVMGHDIGGRTIGLVGMGHIGTAVARLARAFNMTVLAYDPYLNAEEIARRGAAAATFEELLSRSDIVSLHCPRTKETTRMFDAQAFAGMRPGALFITTARGGIHDEAALFDALKSGHLAGAGLDVWDFEPPPADHPLLSLPNVVASHHTAGVSHEARYNIAKVAAEQILEVLDGERPARLINPEVWPVYAKRFAHALQSAANA</sequence>
<dbReference type="InterPro" id="IPR029753">
    <property type="entry name" value="D-isomer_DH_CS"/>
</dbReference>
<keyword evidence="2 4" id="KW-0560">Oxidoreductase</keyword>
<dbReference type="SUPFAM" id="SSF51735">
    <property type="entry name" value="NAD(P)-binding Rossmann-fold domains"/>
    <property type="match status" value="1"/>
</dbReference>
<dbReference type="PANTHER" id="PTHR42789">
    <property type="entry name" value="D-ISOMER SPECIFIC 2-HYDROXYACID DEHYDROGENASE FAMILY PROTEIN (AFU_ORTHOLOGUE AFUA_6G10090)"/>
    <property type="match status" value="1"/>
</dbReference>
<dbReference type="GO" id="GO:0051287">
    <property type="term" value="F:NAD binding"/>
    <property type="evidence" value="ECO:0007669"/>
    <property type="project" value="InterPro"/>
</dbReference>
<evidence type="ECO:0000256" key="3">
    <source>
        <dbReference type="ARBA" id="ARBA00023027"/>
    </source>
</evidence>